<accession>A0A0E0LG84</accession>
<organism evidence="1">
    <name type="scientific">Oryza punctata</name>
    <name type="common">Red rice</name>
    <dbReference type="NCBI Taxonomy" id="4537"/>
    <lineage>
        <taxon>Eukaryota</taxon>
        <taxon>Viridiplantae</taxon>
        <taxon>Streptophyta</taxon>
        <taxon>Embryophyta</taxon>
        <taxon>Tracheophyta</taxon>
        <taxon>Spermatophyta</taxon>
        <taxon>Magnoliopsida</taxon>
        <taxon>Liliopsida</taxon>
        <taxon>Poales</taxon>
        <taxon>Poaceae</taxon>
        <taxon>BOP clade</taxon>
        <taxon>Oryzoideae</taxon>
        <taxon>Oryzeae</taxon>
        <taxon>Oryzinae</taxon>
        <taxon>Oryza</taxon>
    </lineage>
</organism>
<dbReference type="AlphaFoldDB" id="A0A0E0LG84"/>
<name>A0A0E0LG84_ORYPU</name>
<dbReference type="Gramene" id="OPUNC07G00630.1">
    <property type="protein sequence ID" value="OPUNC07G00630.1"/>
    <property type="gene ID" value="OPUNC07G00630"/>
</dbReference>
<reference evidence="1" key="2">
    <citation type="submission" date="2018-05" db="EMBL/GenBank/DDBJ databases">
        <title>OpunRS2 (Oryza punctata Reference Sequence Version 2).</title>
        <authorList>
            <person name="Zhang J."/>
            <person name="Kudrna D."/>
            <person name="Lee S."/>
            <person name="Talag J."/>
            <person name="Welchert J."/>
            <person name="Wing R.A."/>
        </authorList>
    </citation>
    <scope>NUCLEOTIDE SEQUENCE [LARGE SCALE GENOMIC DNA]</scope>
</reference>
<keyword evidence="2" id="KW-1185">Reference proteome</keyword>
<sequence length="125" mass="14011">MSPSWMLRPAAAAAAAAARAIRRCYHADGARPRKLRGPLFCPFNRHNHEVNALLEEVKNTPVNMISDDLMIRTVRHSILARQEVLVQNILRSWVVVAAVLTGYSWGYNAESSTVGSETPKEHEKY</sequence>
<proteinExistence type="predicted"/>
<dbReference type="EnsemblPlants" id="OPUNC07G00630.1">
    <property type="protein sequence ID" value="OPUNC07G00630.1"/>
    <property type="gene ID" value="OPUNC07G00630"/>
</dbReference>
<reference evidence="1" key="1">
    <citation type="submission" date="2015-04" db="UniProtKB">
        <authorList>
            <consortium name="EnsemblPlants"/>
        </authorList>
    </citation>
    <scope>IDENTIFICATION</scope>
</reference>
<dbReference type="HOGENOM" id="CLU_164326_0_0_1"/>
<evidence type="ECO:0000313" key="2">
    <source>
        <dbReference type="Proteomes" id="UP000026962"/>
    </source>
</evidence>
<dbReference type="Proteomes" id="UP000026962">
    <property type="component" value="Chromosome 7"/>
</dbReference>
<protein>
    <submittedName>
        <fullName evidence="1">Uncharacterized protein</fullName>
    </submittedName>
</protein>
<evidence type="ECO:0000313" key="1">
    <source>
        <dbReference type="EnsemblPlants" id="OPUNC07G00630.1"/>
    </source>
</evidence>